<keyword evidence="11 15" id="KW-0333">Golgi apparatus</keyword>
<evidence type="ECO:0000256" key="14">
    <source>
        <dbReference type="ARBA" id="ARBA00023211"/>
    </source>
</evidence>
<name>T1KZH0_TETUR</name>
<dbReference type="EMBL" id="CAEY01000740">
    <property type="status" value="NOT_ANNOTATED_CDS"/>
    <property type="molecule type" value="Genomic_DNA"/>
</dbReference>
<protein>
    <recommendedName>
        <fullName evidence="15">Hexosyltransferase</fullName>
        <ecNumber evidence="15">2.4.1.-</ecNumber>
    </recommendedName>
</protein>
<evidence type="ECO:0000256" key="1">
    <source>
        <dbReference type="ARBA" id="ARBA00001936"/>
    </source>
</evidence>
<keyword evidence="14" id="KW-0464">Manganese</keyword>
<dbReference type="PANTHER" id="PTHR11214">
    <property type="entry name" value="BETA-1,3-N-ACETYLGLUCOSAMINYLTRANSFERASE"/>
    <property type="match status" value="1"/>
</dbReference>
<dbReference type="AlphaFoldDB" id="T1KZH0"/>
<accession>T1KZH0</accession>
<comment type="subcellular location">
    <subcellularLocation>
        <location evidence="2 15">Golgi apparatus membrane</location>
        <topology evidence="2 15">Single-pass type II membrane protein</topology>
    </subcellularLocation>
</comment>
<comment type="cofactor">
    <cofactor evidence="1">
        <name>Mn(2+)</name>
        <dbReference type="ChEBI" id="CHEBI:29035"/>
    </cofactor>
</comment>
<keyword evidence="10 15" id="KW-1133">Transmembrane helix</keyword>
<dbReference type="OrthoDB" id="1158011at2759"/>
<dbReference type="GO" id="GO:0006493">
    <property type="term" value="P:protein O-linked glycosylation"/>
    <property type="evidence" value="ECO:0007669"/>
    <property type="project" value="TreeGrafter"/>
</dbReference>
<keyword evidence="17" id="KW-1185">Reference proteome</keyword>
<evidence type="ECO:0000256" key="12">
    <source>
        <dbReference type="ARBA" id="ARBA00023136"/>
    </source>
</evidence>
<evidence type="ECO:0000256" key="15">
    <source>
        <dbReference type="RuleBase" id="RU363063"/>
    </source>
</evidence>
<dbReference type="STRING" id="32264.T1KZH0"/>
<keyword evidence="6 15" id="KW-0328">Glycosyltransferase</keyword>
<evidence type="ECO:0000313" key="16">
    <source>
        <dbReference type="EnsemblMetazoa" id="tetur28g01580.1"/>
    </source>
</evidence>
<evidence type="ECO:0000313" key="17">
    <source>
        <dbReference type="Proteomes" id="UP000015104"/>
    </source>
</evidence>
<keyword evidence="13" id="KW-0325">Glycoprotein</keyword>
<keyword evidence="8 15" id="KW-0812">Transmembrane</keyword>
<gene>
    <name evidence="16" type="primary">107368691</name>
</gene>
<evidence type="ECO:0000256" key="10">
    <source>
        <dbReference type="ARBA" id="ARBA00022989"/>
    </source>
</evidence>
<comment type="pathway">
    <text evidence="4">Glycan metabolism; heparan sulfate biosynthesis.</text>
</comment>
<dbReference type="GO" id="GO:0047220">
    <property type="term" value="F:galactosylxylosylprotein 3-beta-galactosyltransferase activity"/>
    <property type="evidence" value="ECO:0007669"/>
    <property type="project" value="TreeGrafter"/>
</dbReference>
<dbReference type="GO" id="GO:0006024">
    <property type="term" value="P:glycosaminoglycan biosynthetic process"/>
    <property type="evidence" value="ECO:0007669"/>
    <property type="project" value="UniProtKB-ARBA"/>
</dbReference>
<dbReference type="Gene3D" id="3.90.550.50">
    <property type="match status" value="1"/>
</dbReference>
<proteinExistence type="inferred from homology"/>
<evidence type="ECO:0000256" key="3">
    <source>
        <dbReference type="ARBA" id="ARBA00004840"/>
    </source>
</evidence>
<dbReference type="GO" id="GO:0000139">
    <property type="term" value="C:Golgi membrane"/>
    <property type="evidence" value="ECO:0007669"/>
    <property type="project" value="UniProtKB-SubCell"/>
</dbReference>
<dbReference type="HOGENOM" id="CLU_046589_0_0_1"/>
<reference evidence="16" key="2">
    <citation type="submission" date="2015-06" db="UniProtKB">
        <authorList>
            <consortium name="EnsemblMetazoa"/>
        </authorList>
    </citation>
    <scope>IDENTIFICATION</scope>
</reference>
<evidence type="ECO:0000256" key="2">
    <source>
        <dbReference type="ARBA" id="ARBA00004323"/>
    </source>
</evidence>
<dbReference type="PANTHER" id="PTHR11214:SF3">
    <property type="entry name" value="BETA-1,3-GALACTOSYLTRANSFERASE 6"/>
    <property type="match status" value="1"/>
</dbReference>
<keyword evidence="12 15" id="KW-0472">Membrane</keyword>
<dbReference type="EC" id="2.4.1.-" evidence="15"/>
<evidence type="ECO:0000256" key="13">
    <source>
        <dbReference type="ARBA" id="ARBA00023180"/>
    </source>
</evidence>
<comment type="similarity">
    <text evidence="5 15">Belongs to the glycosyltransferase 31 family.</text>
</comment>
<evidence type="ECO:0000256" key="7">
    <source>
        <dbReference type="ARBA" id="ARBA00022679"/>
    </source>
</evidence>
<evidence type="ECO:0000256" key="4">
    <source>
        <dbReference type="ARBA" id="ARBA00005093"/>
    </source>
</evidence>
<evidence type="ECO:0000256" key="5">
    <source>
        <dbReference type="ARBA" id="ARBA00008661"/>
    </source>
</evidence>
<evidence type="ECO:0000256" key="8">
    <source>
        <dbReference type="ARBA" id="ARBA00022692"/>
    </source>
</evidence>
<evidence type="ECO:0000256" key="6">
    <source>
        <dbReference type="ARBA" id="ARBA00022676"/>
    </source>
</evidence>
<dbReference type="OMA" id="YLVTHQQ"/>
<dbReference type="Pfam" id="PF01762">
    <property type="entry name" value="Galactosyl_T"/>
    <property type="match status" value="1"/>
</dbReference>
<dbReference type="Proteomes" id="UP000015104">
    <property type="component" value="Unassembled WGS sequence"/>
</dbReference>
<evidence type="ECO:0000256" key="11">
    <source>
        <dbReference type="ARBA" id="ARBA00023034"/>
    </source>
</evidence>
<dbReference type="EnsemblMetazoa" id="tetur28g01580.1">
    <property type="protein sequence ID" value="tetur28g01580.1"/>
    <property type="gene ID" value="tetur28g01580"/>
</dbReference>
<comment type="pathway">
    <text evidence="3">Glycan metabolism; chondroitin sulfate biosynthesis.</text>
</comment>
<dbReference type="eggNOG" id="KOG2288">
    <property type="taxonomic scope" value="Eukaryota"/>
</dbReference>
<reference evidence="17" key="1">
    <citation type="submission" date="2011-08" db="EMBL/GenBank/DDBJ databases">
        <authorList>
            <person name="Rombauts S."/>
        </authorList>
    </citation>
    <scope>NUCLEOTIDE SEQUENCE</scope>
    <source>
        <strain evidence="17">London</strain>
    </source>
</reference>
<dbReference type="InterPro" id="IPR002659">
    <property type="entry name" value="Glyco_trans_31"/>
</dbReference>
<sequence length="376" mass="43481">MQFIVKPTSTNPSVVCKKFLRFHSTVVLITIGGLALFSTGFMFGLLWNMDGSCSKFKSIDDEADREINQDAARNVGDVESLGKELTEVGLANGLIHLSSTTQKQDTDLLILIMSAPGYKDRRDAIRQTWVNLIDDRLIKYYFVIGTHAGSKLVLEHLRKEQEDFKDIIIFPHIDDSYSTLSQKLLESLKWTYSRFNYKFVLKIDDDSFVRVDALYDELKTKKSDHRTLYWGYFDGDAPVKRQGKWTEDNWFLCDKYLPYALGGGYVISSSLVKYIVTNSHLLSLYHNEDVNMGVWLASLNITRQHDPRFDTEYKSRGCSNNFLVSHRQNINDMREKYDNLKQFGVLCKSQVMLRKAYFYNWKVAPSSCCYRNISLL</sequence>
<dbReference type="FunFam" id="3.90.550.50:FF:000018">
    <property type="entry name" value="Hexosyltransferase"/>
    <property type="match status" value="1"/>
</dbReference>
<feature type="transmembrane region" description="Helical" evidence="15">
    <location>
        <begin position="26"/>
        <end position="47"/>
    </location>
</feature>
<keyword evidence="9 15" id="KW-0735">Signal-anchor</keyword>
<dbReference type="KEGG" id="tut:107368691"/>
<keyword evidence="7" id="KW-0808">Transferase</keyword>
<organism evidence="16 17">
    <name type="scientific">Tetranychus urticae</name>
    <name type="common">Two-spotted spider mite</name>
    <dbReference type="NCBI Taxonomy" id="32264"/>
    <lineage>
        <taxon>Eukaryota</taxon>
        <taxon>Metazoa</taxon>
        <taxon>Ecdysozoa</taxon>
        <taxon>Arthropoda</taxon>
        <taxon>Chelicerata</taxon>
        <taxon>Arachnida</taxon>
        <taxon>Acari</taxon>
        <taxon>Acariformes</taxon>
        <taxon>Trombidiformes</taxon>
        <taxon>Prostigmata</taxon>
        <taxon>Eleutherengona</taxon>
        <taxon>Raphignathae</taxon>
        <taxon>Tetranychoidea</taxon>
        <taxon>Tetranychidae</taxon>
        <taxon>Tetranychus</taxon>
    </lineage>
</organism>
<evidence type="ECO:0000256" key="9">
    <source>
        <dbReference type="ARBA" id="ARBA00022968"/>
    </source>
</evidence>